<reference evidence="6 7" key="1">
    <citation type="journal article" date="2020" name="bioRxiv">
        <title>Metabolic contributions of an alphaproteobacterial endosymbiont in the apicomplexan Cardiosporidium cionae.</title>
        <authorList>
            <person name="Hunter E.S."/>
            <person name="Paight C.J."/>
            <person name="Lane C.E."/>
        </authorList>
    </citation>
    <scope>NUCLEOTIDE SEQUENCE [LARGE SCALE GENOMIC DNA]</scope>
    <source>
        <strain evidence="6">ESH_2018</strain>
    </source>
</reference>
<feature type="domain" description="Cyclic nucleotide-binding" evidence="4">
    <location>
        <begin position="1484"/>
        <end position="1606"/>
    </location>
</feature>
<feature type="coiled-coil region" evidence="2">
    <location>
        <begin position="1582"/>
        <end position="1609"/>
    </location>
</feature>
<dbReference type="InterPro" id="IPR050503">
    <property type="entry name" value="cAMP-dep_PK_reg_su-like"/>
</dbReference>
<dbReference type="InterPro" id="IPR018247">
    <property type="entry name" value="EF_Hand_1_Ca_BS"/>
</dbReference>
<comment type="caution">
    <text evidence="6">The sequence shown here is derived from an EMBL/GenBank/DDBJ whole genome shotgun (WGS) entry which is preliminary data.</text>
</comment>
<dbReference type="InterPro" id="IPR000595">
    <property type="entry name" value="cNMP-bd_dom"/>
</dbReference>
<feature type="domain" description="Cyclic nucleotide-binding" evidence="4">
    <location>
        <begin position="1612"/>
        <end position="1717"/>
    </location>
</feature>
<feature type="region of interest" description="Disordered" evidence="3">
    <location>
        <begin position="2710"/>
        <end position="2736"/>
    </location>
</feature>
<dbReference type="InterPro" id="IPR002048">
    <property type="entry name" value="EF_hand_dom"/>
</dbReference>
<dbReference type="Gene3D" id="2.60.120.10">
    <property type="entry name" value="Jelly Rolls"/>
    <property type="match status" value="4"/>
</dbReference>
<dbReference type="SMART" id="SM00100">
    <property type="entry name" value="cNMP"/>
    <property type="match status" value="4"/>
</dbReference>
<keyword evidence="2" id="KW-0175">Coiled coil</keyword>
<feature type="compositionally biased region" description="Basic and acidic residues" evidence="3">
    <location>
        <begin position="153"/>
        <end position="171"/>
    </location>
</feature>
<dbReference type="Proteomes" id="UP000823046">
    <property type="component" value="Unassembled WGS sequence"/>
</dbReference>
<gene>
    <name evidence="6" type="ORF">IE077_002986</name>
</gene>
<feature type="domain" description="Cyclic nucleotide-binding" evidence="4">
    <location>
        <begin position="2596"/>
        <end position="2697"/>
    </location>
</feature>
<accession>A0ABQ7J9J0</accession>
<dbReference type="Pfam" id="PF00027">
    <property type="entry name" value="cNMP_binding"/>
    <property type="match status" value="4"/>
</dbReference>
<feature type="region of interest" description="Disordered" evidence="3">
    <location>
        <begin position="508"/>
        <end position="527"/>
    </location>
</feature>
<dbReference type="SUPFAM" id="SSF51206">
    <property type="entry name" value="cAMP-binding domain-like"/>
    <property type="match status" value="5"/>
</dbReference>
<dbReference type="PROSITE" id="PS00889">
    <property type="entry name" value="CNMP_BINDING_2"/>
    <property type="match status" value="1"/>
</dbReference>
<dbReference type="InterPro" id="IPR018490">
    <property type="entry name" value="cNMP-bd_dom_sf"/>
</dbReference>
<protein>
    <submittedName>
        <fullName evidence="6">Uncharacterized protein</fullName>
    </submittedName>
</protein>
<feature type="region of interest" description="Disordered" evidence="3">
    <location>
        <begin position="1"/>
        <end position="20"/>
    </location>
</feature>
<feature type="domain" description="Cyclic nucleotide-binding" evidence="4">
    <location>
        <begin position="1818"/>
        <end position="1918"/>
    </location>
</feature>
<feature type="region of interest" description="Disordered" evidence="3">
    <location>
        <begin position="152"/>
        <end position="187"/>
    </location>
</feature>
<evidence type="ECO:0000256" key="3">
    <source>
        <dbReference type="SAM" id="MobiDB-lite"/>
    </source>
</evidence>
<feature type="domain" description="Cyclic nucleotide-binding" evidence="4">
    <location>
        <begin position="2468"/>
        <end position="2590"/>
    </location>
</feature>
<feature type="coiled-coil region" evidence="2">
    <location>
        <begin position="631"/>
        <end position="658"/>
    </location>
</feature>
<organism evidence="6 7">
    <name type="scientific">Cardiosporidium cionae</name>
    <dbReference type="NCBI Taxonomy" id="476202"/>
    <lineage>
        <taxon>Eukaryota</taxon>
        <taxon>Sar</taxon>
        <taxon>Alveolata</taxon>
        <taxon>Apicomplexa</taxon>
        <taxon>Aconoidasida</taxon>
        <taxon>Nephromycida</taxon>
        <taxon>Cardiosporidium</taxon>
    </lineage>
</organism>
<dbReference type="PANTHER" id="PTHR11635">
    <property type="entry name" value="CAMP-DEPENDENT PROTEIN KINASE REGULATORY CHAIN"/>
    <property type="match status" value="1"/>
</dbReference>
<dbReference type="InterPro" id="IPR011992">
    <property type="entry name" value="EF-hand-dom_pair"/>
</dbReference>
<keyword evidence="7" id="KW-1185">Reference proteome</keyword>
<dbReference type="PROSITE" id="PS00018">
    <property type="entry name" value="EF_HAND_1"/>
    <property type="match status" value="1"/>
</dbReference>
<sequence length="2825" mass="322689">MEFHEDASHEIQPVQLANTSHGSSDPLFNYLRELSLKLERQTKLNAFLEAQNKSLKTQNEPKEVIQPVSIDYNKIAQKYGTSLAQDIESIINENRFLRPRLAKSYRETASLQSKLSTLSHDYEALHQQQFNLQTKLFSEKLSSQGGASYILSNRDESQLKPRRQSELKDSRLAPVAEKSPNSRGEEKTEKYCACTEKLVELQDIVENGLSGYEMVELNIELERRLGFESNISRNWQINLRALQRELRDHFYDLANVSRLSGPACSVFMGELTVASTGSKQTPSSLTRTEKESLALLQKARNRIEGDSKRLEAHCYRIKELEDEVASLRKCELAQRNHVVNTNEVAHSFARLLQFTECYYRDKIIFDYVLQKLHDCKELIKKKKANISRFGTGEKSSIKQASSPTTSDKMVKEYLEERMKTVAFKNYATSSSLALIERAKYLRVVRGKLSIWKEYNKDKNLLKETASNFIDEKLELNVTREVQIPNFKLSDDALQKNVLSVAPTESAPTYQNDRILSHPTSKPSSTEAGLPKYAVAEEDIALINTDFHLIDEERSRLLNVDNLQEESKSHEYLYKGVQLGKRVLVLKENISTVKKEIPLKKEKPSKRKDIIEAAHRERADKAFQKADSVSTKTQIEDLKNALEEKIESKAKTKEQTQAIGTENAESKIIIVENNQRQIKNQESNENQKFSNASVQIEERNHGIEQDKDDMLREKDLEFSTNQTSTEMIKVQPFEQIEPMLPNDLLKNKNKITQLQNEIESKLDTLSKKQSEKERIKNLDIETTDKLQDPNKDAPEQLIPEQVDQYVYTNEEITYKEDWCKDQKAAINPLLPSMDKIDTLQAFQAEEMSLQAIKFGRDSDSSRDADVALLAKSLSDNTTQEVKLGLDKTQIQLSEHFKEAIEAHPKDASKVVFTNENKESLEKLKKKFKEEILSKKMTPAEVYREMSEGKNINGVTFEEWMNFLEENDFSSIPIEEKDIFFNFLAGENSILSLRQLYEVLEGDVTSLESLGKRLTEAYLSIREALKQIGHSQDEDRLSREDFISDESDVSVGDVRGHLSGQAYTSAPYGESSPRRSLLGAIRAVTNVSRLAHQKKSGTISTSLLRQASLARNQKLNSSTTLTSLQQPPTLERLATLIRQLSTPIDEMTTVFPRMIEEESTDGMKSICRLSSLTETTQNLERSMLILPFCYPSVSDYDELTTSEQTTSELTTSELTTSTLVQSDGSSSNSTDEELRAENSSGEAEEHSIAVAASLLHERVIDKYGSCFSAFRFMDENGNGNVATHEFANFMEDLGFEYSFPRLCEIYNHLCKPVSGCLTASALYRNLEGDSCSMASLHRRLEEMYCDPAIPFHDLEITQNERVYSEHFIQICAKVGVGYTHAISLWKNVDLLENDFITLSNLLILLEGSASIEEVRKAEEDATKLLSVVWGIIAAKPVAQETSSTHMTREQLENLPTDTNLKLQWGLNEKFVILDDMLETQFPWSVLRFEERQRVFDLLIYNKWKPNERIQAEGDTRCPMFLLVSGKVNLMQQGIFFESVKEEIIAPSIIFSQTLLEDMPNEYAIVVPEDSGSSTKEVITWTLERNAYNDNLKELLQKRQGEVEEIQQMMAKVAVLHKLSVSGQLRLAAYFEKNFFTAGEAIIREFDEPEYFYLISKGKASAIKEVGSPEPEELRIYQVADYFGEISLIRNQTRTATIIAKTDCECLLLNKENFHWLLGKLQDEFIRRADKLYAMNQFNKHTLKKGEQKKHKKKKRRAKIITAENNQDDAIPKNTLEKGLKSDESYTLDLEIEETLAFRLIRIEKKMELDELMLILETVPILKDLTLDRRQHLVQDLELEMHYPNAPIVIEGEKPDKFFILKSGTVSVELYQGPGKLLKPVRNYSSAEYFGEMSFIKNEKRTAYIIAITPVHVYSLQKEKFFTQLRDQFDAFIARARVEYRSAADIELETTEFSSKDTENELVKAGVTKFQQLQLLMSSVPVTQSLDKQQLVNIVKASRIMEYMEREIIFEEGNRVHHLCIIIEGEVLIQHSWDEVQQTVSEVLHDGQFLAQIEFFTKALTTFSCVAKCKVKLLCITKEALKLYLDFENFPILSPIGFYGRESISIKGYNFSQSMSNELNVDKADEETRINQTGDEMEIERKSFLWHVDDEKKYYQRKKLERRASQKGSLDSEHGGDYNISSVTDKNEIDSKRGLSSFNEFPTEESQEATNNLKKILKTGELDDDELRMIIFRTELKNRFETFANAFRMIQPNIAETVNFKNFSRFVKSMNIDHCTKLKERKILFESLLLQPQDTISIGSFYQNLEAGEIITIEVLKKRLTEVYGSVWDSLQVVCGENKEDCGLIDFQRLCSTVGINEGECIGLGIFTDGDNDSVKTFESVCSLIAGTSLRQTESYQNANKPPQSVTFFENVMGLWGYSTQEESQTQQVPDNSNQEIHTLFEEPLIVQRDDHRNFPDECKELKESIGLHAKLSYLSEEQSRYLTSLMKREVWVPGKRPLLQGSEDIGMAWLYYGDIDILQRSFWGYEVTLRRVATFEFIGADTLLSNSVIDYSAAVVGYKDAILWILEKEIYLDCIQGMLEERQRNFPLIVNFLQSILLLQEMSEENITEAAKACKTESYSAKQIISKSGRIPGSFYIVYSGAATSIYEDTETAVFEQQFLARGDYFGELSTLKHPLRKCTITSTSDTKLLTWNQAEFTRTFTHFSKGVLPASDLPAKRQPSQQEDLSPPQQVRQIRTRKSSLALSTYKKLRDQEKTANINHSSSNGETEIAKMRWELAPDPLVAYSPPSLDAVPGPSSLKSEFSLRKSGVSFDQETLLHSVSSEEDS</sequence>
<feature type="coiled-coil region" evidence="2">
    <location>
        <begin position="31"/>
        <end position="58"/>
    </location>
</feature>
<feature type="domain" description="EF-hand" evidence="5">
    <location>
        <begin position="1259"/>
        <end position="1294"/>
    </location>
</feature>
<keyword evidence="1" id="KW-0106">Calcium</keyword>
<dbReference type="CDD" id="cd00038">
    <property type="entry name" value="CAP_ED"/>
    <property type="match status" value="4"/>
</dbReference>
<feature type="region of interest" description="Disordered" evidence="3">
    <location>
        <begin position="767"/>
        <end position="792"/>
    </location>
</feature>
<proteinExistence type="predicted"/>
<dbReference type="PANTHER" id="PTHR11635:SF152">
    <property type="entry name" value="CAMP-DEPENDENT PROTEIN KINASE TYPE I REGULATORY SUBUNIT-RELATED"/>
    <property type="match status" value="1"/>
</dbReference>
<dbReference type="PROSITE" id="PS50042">
    <property type="entry name" value="CNMP_BINDING_3"/>
    <property type="match status" value="6"/>
</dbReference>
<feature type="region of interest" description="Disordered" evidence="3">
    <location>
        <begin position="1199"/>
        <end position="1241"/>
    </location>
</feature>
<evidence type="ECO:0000313" key="6">
    <source>
        <dbReference type="EMBL" id="KAF8820623.1"/>
    </source>
</evidence>
<evidence type="ECO:0000259" key="5">
    <source>
        <dbReference type="PROSITE" id="PS50222"/>
    </source>
</evidence>
<dbReference type="SUPFAM" id="SSF47473">
    <property type="entry name" value="EF-hand"/>
    <property type="match status" value="1"/>
</dbReference>
<dbReference type="PROSITE" id="PS50222">
    <property type="entry name" value="EF_HAND_2"/>
    <property type="match status" value="1"/>
</dbReference>
<feature type="compositionally biased region" description="Polar residues" evidence="3">
    <location>
        <begin position="508"/>
        <end position="526"/>
    </location>
</feature>
<feature type="compositionally biased region" description="Low complexity" evidence="3">
    <location>
        <begin position="1199"/>
        <end position="1217"/>
    </location>
</feature>
<feature type="compositionally biased region" description="Polar residues" evidence="3">
    <location>
        <begin position="1218"/>
        <end position="1227"/>
    </location>
</feature>
<evidence type="ECO:0000313" key="7">
    <source>
        <dbReference type="Proteomes" id="UP000823046"/>
    </source>
</evidence>
<name>A0ABQ7J9J0_9APIC</name>
<evidence type="ECO:0000259" key="4">
    <source>
        <dbReference type="PROSITE" id="PS50042"/>
    </source>
</evidence>
<dbReference type="InterPro" id="IPR018488">
    <property type="entry name" value="cNMP-bd_CS"/>
</dbReference>
<feature type="compositionally biased region" description="Polar residues" evidence="3">
    <location>
        <begin position="2717"/>
        <end position="2736"/>
    </location>
</feature>
<evidence type="ECO:0000256" key="2">
    <source>
        <dbReference type="SAM" id="Coils"/>
    </source>
</evidence>
<dbReference type="InterPro" id="IPR014710">
    <property type="entry name" value="RmlC-like_jellyroll"/>
</dbReference>
<dbReference type="EMBL" id="JADAQX010000340">
    <property type="protein sequence ID" value="KAF8820623.1"/>
    <property type="molecule type" value="Genomic_DNA"/>
</dbReference>
<evidence type="ECO:0000256" key="1">
    <source>
        <dbReference type="ARBA" id="ARBA00022837"/>
    </source>
</evidence>
<feature type="domain" description="Cyclic nucleotide-binding" evidence="4">
    <location>
        <begin position="1979"/>
        <end position="2082"/>
    </location>
</feature>